<dbReference type="Pfam" id="PF09722">
    <property type="entry name" value="Xre_MbcA_ParS_C"/>
    <property type="match status" value="1"/>
</dbReference>
<name>A0A1S7PYZ4_9HYPH</name>
<evidence type="ECO:0000259" key="1">
    <source>
        <dbReference type="Pfam" id="PF09722"/>
    </source>
</evidence>
<sequence>MCAMNIHAKTAMDPAAQGRVVTKAVIAAAERLGLNAARTADILGVSAPTVSRMKRLDFLLEPGAKSFELAVLLVRVFRSLDAIAGGDETVAKNWLRNHNTALNAVPAEKLTTITGLIDVLSYLDARRAPV</sequence>
<feature type="domain" description="Antitoxin Xre-like helix-turn-helix" evidence="2">
    <location>
        <begin position="15"/>
        <end position="75"/>
    </location>
</feature>
<accession>A0A1S7PYZ4</accession>
<dbReference type="Pfam" id="PF20432">
    <property type="entry name" value="Xre-like-HTH"/>
    <property type="match status" value="1"/>
</dbReference>
<evidence type="ECO:0000259" key="2">
    <source>
        <dbReference type="Pfam" id="PF20432"/>
    </source>
</evidence>
<evidence type="ECO:0000313" key="4">
    <source>
        <dbReference type="Proteomes" id="UP000191988"/>
    </source>
</evidence>
<feature type="domain" description="Antitoxin Xre/MbcA/ParS-like toxin-binding" evidence="1">
    <location>
        <begin position="79"/>
        <end position="127"/>
    </location>
</feature>
<dbReference type="STRING" id="1183432.AGR3A_Cc370002"/>
<evidence type="ECO:0000313" key="3">
    <source>
        <dbReference type="EMBL" id="CUX28506.1"/>
    </source>
</evidence>
<dbReference type="Proteomes" id="UP000191988">
    <property type="component" value="Unassembled WGS sequence"/>
</dbReference>
<keyword evidence="4" id="KW-1185">Reference proteome</keyword>
<dbReference type="GO" id="GO:0003677">
    <property type="term" value="F:DNA binding"/>
    <property type="evidence" value="ECO:0007669"/>
    <property type="project" value="InterPro"/>
</dbReference>
<dbReference type="InterPro" id="IPR046847">
    <property type="entry name" value="Xre-like_HTH"/>
</dbReference>
<proteinExistence type="predicted"/>
<dbReference type="InterPro" id="IPR024467">
    <property type="entry name" value="Xre/MbcA/ParS-like_toxin-bd"/>
</dbReference>
<reference evidence="4" key="1">
    <citation type="submission" date="2016-01" db="EMBL/GenBank/DDBJ databases">
        <authorList>
            <person name="Regsiter A."/>
            <person name="william w."/>
        </authorList>
    </citation>
    <scope>NUCLEOTIDE SEQUENCE [LARGE SCALE GENOMIC DNA]</scope>
    <source>
        <strain evidence="4">CFBP 6623</strain>
    </source>
</reference>
<gene>
    <name evidence="3" type="ORF">AGR3A_Cc370002</name>
</gene>
<protein>
    <submittedName>
        <fullName evidence="3">Uncharacterized protein</fullName>
    </submittedName>
</protein>
<organism evidence="3 4">
    <name type="scientific">Agrobacterium tomkonis CFBP 6623</name>
    <dbReference type="NCBI Taxonomy" id="1183432"/>
    <lineage>
        <taxon>Bacteria</taxon>
        <taxon>Pseudomonadati</taxon>
        <taxon>Pseudomonadota</taxon>
        <taxon>Alphaproteobacteria</taxon>
        <taxon>Hyphomicrobiales</taxon>
        <taxon>Rhizobiaceae</taxon>
        <taxon>Rhizobium/Agrobacterium group</taxon>
        <taxon>Agrobacterium</taxon>
        <taxon>Agrobacterium tumefaciens complex</taxon>
    </lineage>
</organism>
<dbReference type="EMBL" id="FBWK01000031">
    <property type="protein sequence ID" value="CUX28506.1"/>
    <property type="molecule type" value="Genomic_DNA"/>
</dbReference>
<dbReference type="AlphaFoldDB" id="A0A1S7PYZ4"/>